<feature type="transmembrane region" description="Helical" evidence="1">
    <location>
        <begin position="6"/>
        <end position="27"/>
    </location>
</feature>
<gene>
    <name evidence="2" type="ORF">CLV72_106140</name>
</gene>
<evidence type="ECO:0000313" key="2">
    <source>
        <dbReference type="EMBL" id="PRX97104.1"/>
    </source>
</evidence>
<reference evidence="2 3" key="1">
    <citation type="submission" date="2018-03" db="EMBL/GenBank/DDBJ databases">
        <title>Genomic Encyclopedia of Archaeal and Bacterial Type Strains, Phase II (KMG-II): from individual species to whole genera.</title>
        <authorList>
            <person name="Goeker M."/>
        </authorList>
    </citation>
    <scope>NUCLEOTIDE SEQUENCE [LARGE SCALE GENOMIC DNA]</scope>
    <source>
        <strain evidence="2 3">DSM 45601</strain>
    </source>
</reference>
<organism evidence="2 3">
    <name type="scientific">Allonocardiopsis opalescens</name>
    <dbReference type="NCBI Taxonomy" id="1144618"/>
    <lineage>
        <taxon>Bacteria</taxon>
        <taxon>Bacillati</taxon>
        <taxon>Actinomycetota</taxon>
        <taxon>Actinomycetes</taxon>
        <taxon>Streptosporangiales</taxon>
        <taxon>Allonocardiopsis</taxon>
    </lineage>
</organism>
<dbReference type="OrthoDB" id="9785126at2"/>
<keyword evidence="1" id="KW-0812">Transmembrane</keyword>
<accession>A0A2T0PZZ7</accession>
<dbReference type="EMBL" id="PVZC01000006">
    <property type="protein sequence ID" value="PRX97104.1"/>
    <property type="molecule type" value="Genomic_DNA"/>
</dbReference>
<evidence type="ECO:0000313" key="3">
    <source>
        <dbReference type="Proteomes" id="UP000237846"/>
    </source>
</evidence>
<feature type="transmembrane region" description="Helical" evidence="1">
    <location>
        <begin position="75"/>
        <end position="99"/>
    </location>
</feature>
<dbReference type="Proteomes" id="UP000237846">
    <property type="component" value="Unassembled WGS sequence"/>
</dbReference>
<dbReference type="RefSeq" id="WP_106248842.1">
    <property type="nucleotide sequence ID" value="NZ_PVZC01000006.1"/>
</dbReference>
<comment type="caution">
    <text evidence="2">The sequence shown here is derived from an EMBL/GenBank/DDBJ whole genome shotgun (WGS) entry which is preliminary data.</text>
</comment>
<name>A0A2T0PZZ7_9ACTN</name>
<feature type="transmembrane region" description="Helical" evidence="1">
    <location>
        <begin position="125"/>
        <end position="144"/>
    </location>
</feature>
<keyword evidence="3" id="KW-1185">Reference proteome</keyword>
<sequence>MIHYFAATAGGLLVFITWLSVLRTVFIPRERSSGAARWTLKVVSSAALRTARALRTLGTVPGKAAERVLETYSPLVLMVMAAGWLLGTGLGFALLGWGVAGTPAAGLPTAGLLPAESAPQPVQTAAAWSTMLLVAVLTTHLIRLTDAYSRRERQVTQLASQAMLPTDAEAVLADYLRTGSRDNLDGRFAEWAAWMSDVQGTHLGYPSLVHYRPAGRLCWVQAAVIVLDAAALTQAIAPNWAPPNTRSLLDAGTRCLRGLADRLGLIIPHAAVSLQGREEHEFSATMRLAIQAGLPAERHEALAQEVFQDLRTRYAPYAAAIATHLLYDQDATKFIDGEIDSATGMEIR</sequence>
<evidence type="ECO:0000256" key="1">
    <source>
        <dbReference type="SAM" id="Phobius"/>
    </source>
</evidence>
<dbReference type="AlphaFoldDB" id="A0A2T0PZZ7"/>
<keyword evidence="1" id="KW-1133">Transmembrane helix</keyword>
<keyword evidence="1" id="KW-0472">Membrane</keyword>
<proteinExistence type="predicted"/>
<protein>
    <submittedName>
        <fullName evidence="2">Uncharacterized protein</fullName>
    </submittedName>
</protein>